<organism evidence="5 6">
    <name type="scientific">Escherichia coli</name>
    <dbReference type="NCBI Taxonomy" id="562"/>
    <lineage>
        <taxon>Bacteria</taxon>
        <taxon>Pseudomonadati</taxon>
        <taxon>Pseudomonadota</taxon>
        <taxon>Gammaproteobacteria</taxon>
        <taxon>Enterobacterales</taxon>
        <taxon>Enterobacteriaceae</taxon>
        <taxon>Escherichia</taxon>
    </lineage>
</organism>
<gene>
    <name evidence="5" type="ORF">ACU57_08275</name>
</gene>
<dbReference type="PANTHER" id="PTHR40661">
    <property type="match status" value="1"/>
</dbReference>
<evidence type="ECO:0000256" key="1">
    <source>
        <dbReference type="ARBA" id="ARBA00023015"/>
    </source>
</evidence>
<comment type="caution">
    <text evidence="5">The sequence shown here is derived from an EMBL/GenBank/DDBJ whole genome shotgun (WGS) entry which is preliminary data.</text>
</comment>
<dbReference type="CDD" id="cd06529">
    <property type="entry name" value="S24_LexA-like"/>
    <property type="match status" value="1"/>
</dbReference>
<dbReference type="RefSeq" id="WP_054623419.1">
    <property type="nucleotide sequence ID" value="NZ_JBFCYM010000131.1"/>
</dbReference>
<name>A0A0P7MGE3_ECOLX</name>
<proteinExistence type="predicted"/>
<dbReference type="InterPro" id="IPR036286">
    <property type="entry name" value="LexA/Signal_pep-like_sf"/>
</dbReference>
<dbReference type="AlphaFoldDB" id="A0A0P7MGE3"/>
<evidence type="ECO:0000256" key="3">
    <source>
        <dbReference type="ARBA" id="ARBA00023163"/>
    </source>
</evidence>
<dbReference type="InterPro" id="IPR001387">
    <property type="entry name" value="Cro/C1-type_HTH"/>
</dbReference>
<evidence type="ECO:0000313" key="6">
    <source>
        <dbReference type="Proteomes" id="UP000050556"/>
    </source>
</evidence>
<dbReference type="GO" id="GO:0045892">
    <property type="term" value="P:negative regulation of DNA-templated transcription"/>
    <property type="evidence" value="ECO:0007669"/>
    <property type="project" value="InterPro"/>
</dbReference>
<dbReference type="Pfam" id="PF00717">
    <property type="entry name" value="Peptidase_S24"/>
    <property type="match status" value="1"/>
</dbReference>
<dbReference type="InterPro" id="IPR010744">
    <property type="entry name" value="Phage_CI_N"/>
</dbReference>
<accession>A0A0P7MGE3</accession>
<dbReference type="Proteomes" id="UP000050556">
    <property type="component" value="Unassembled WGS sequence"/>
</dbReference>
<keyword evidence="2" id="KW-0238">DNA-binding</keyword>
<dbReference type="PANTHER" id="PTHR40661:SF2">
    <property type="entry name" value="HTH-TYPE TRANSCRIPTIONAL REGULATOR PRTR"/>
    <property type="match status" value="1"/>
</dbReference>
<reference evidence="5 6" key="1">
    <citation type="journal article" date="2015" name="Front. Microbiol.">
        <title>Genetic determinants of heat resistance in Escherichia coli.</title>
        <authorList>
            <person name="Mercer R.G."/>
            <person name="Zheng J."/>
            <person name="Garcia-Hernandez R."/>
            <person name="Ruan L."/>
            <person name="Ganzle M.G."/>
            <person name="McMullen L.M."/>
        </authorList>
    </citation>
    <scope>NUCLEOTIDE SEQUENCE [LARGE SCALE GENOMIC DNA]</scope>
    <source>
        <strain evidence="5 6">AW1.3</strain>
    </source>
</reference>
<dbReference type="InterPro" id="IPR039418">
    <property type="entry name" value="LexA-like"/>
</dbReference>
<dbReference type="Gene3D" id="2.10.109.10">
    <property type="entry name" value="Umud Fragment, subunit A"/>
    <property type="match status" value="1"/>
</dbReference>
<dbReference type="PATRIC" id="fig|562.7813.peg.2601"/>
<dbReference type="Pfam" id="PF07022">
    <property type="entry name" value="Phage_CI_repr"/>
    <property type="match status" value="1"/>
</dbReference>
<dbReference type="InterPro" id="IPR010982">
    <property type="entry name" value="Lambda_DNA-bd_dom_sf"/>
</dbReference>
<dbReference type="SUPFAM" id="SSF51306">
    <property type="entry name" value="LexA/Signal peptidase"/>
    <property type="match status" value="1"/>
</dbReference>
<evidence type="ECO:0000256" key="2">
    <source>
        <dbReference type="ARBA" id="ARBA00023125"/>
    </source>
</evidence>
<dbReference type="GO" id="GO:0003677">
    <property type="term" value="F:DNA binding"/>
    <property type="evidence" value="ECO:0007669"/>
    <property type="project" value="UniProtKB-KW"/>
</dbReference>
<dbReference type="PROSITE" id="PS50943">
    <property type="entry name" value="HTH_CROC1"/>
    <property type="match status" value="1"/>
</dbReference>
<dbReference type="CDD" id="cd00093">
    <property type="entry name" value="HTH_XRE"/>
    <property type="match status" value="1"/>
</dbReference>
<sequence length="239" mass="26635">MSSISERIKFLLAREGLKQRDLAEALSTSPQTVNNWIKRDALSREAAQQISEKFGYSLDWLLNGEGSPKKDLESNIPPESEWGTVDAWDKNTPLPDDEVEVPFLKDIEFACGDGRVHDEDHNGFKLRFSKATLRRVGANTDGSGILCFPATGDSMEPVIPDGTTVAVDTNNKRIVDGKLYAIGQTDGGNGQLKRIKQLYRKPGGKLIIRSYNNDSYPDEEADIDDVEIIGRLFWYSVLL</sequence>
<dbReference type="SMART" id="SM00530">
    <property type="entry name" value="HTH_XRE"/>
    <property type="match status" value="1"/>
</dbReference>
<evidence type="ECO:0000259" key="4">
    <source>
        <dbReference type="PROSITE" id="PS50943"/>
    </source>
</evidence>
<keyword evidence="1" id="KW-0805">Transcription regulation</keyword>
<dbReference type="SUPFAM" id="SSF47413">
    <property type="entry name" value="lambda repressor-like DNA-binding domains"/>
    <property type="match status" value="1"/>
</dbReference>
<protein>
    <submittedName>
        <fullName evidence="5">Repressor</fullName>
    </submittedName>
</protein>
<keyword evidence="3" id="KW-0804">Transcription</keyword>
<evidence type="ECO:0000313" key="5">
    <source>
        <dbReference type="EMBL" id="KPO14173.1"/>
    </source>
</evidence>
<dbReference type="InterPro" id="IPR015927">
    <property type="entry name" value="Peptidase_S24_S26A/B/C"/>
</dbReference>
<feature type="domain" description="HTH cro/C1-type" evidence="4">
    <location>
        <begin position="8"/>
        <end position="61"/>
    </location>
</feature>
<dbReference type="EMBL" id="LDYI01000066">
    <property type="protein sequence ID" value="KPO14173.1"/>
    <property type="molecule type" value="Genomic_DNA"/>
</dbReference>
<dbReference type="Gene3D" id="1.10.260.40">
    <property type="entry name" value="lambda repressor-like DNA-binding domains"/>
    <property type="match status" value="1"/>
</dbReference>